<gene>
    <name evidence="1" type="ORF">CEXT_315451</name>
</gene>
<proteinExistence type="predicted"/>
<evidence type="ECO:0000313" key="1">
    <source>
        <dbReference type="EMBL" id="GIY07822.1"/>
    </source>
</evidence>
<keyword evidence="2" id="KW-1185">Reference proteome</keyword>
<evidence type="ECO:0000313" key="2">
    <source>
        <dbReference type="Proteomes" id="UP001054945"/>
    </source>
</evidence>
<sequence length="138" mass="15629">MNDACNHLLHAKVQFIISRRTCTDIRNSWIKAFARETGHASERAHARSRACQFRLELRLSNTCVAIQRSQSTSLSYQHSFFGIVVYTITEKLEVVKQHVMDFTSVGPSVLEHRRQHNQRAVCRSGRSLLSAGYSGVAP</sequence>
<dbReference type="AlphaFoldDB" id="A0AAV4QES6"/>
<reference evidence="1 2" key="1">
    <citation type="submission" date="2021-06" db="EMBL/GenBank/DDBJ databases">
        <title>Caerostris extrusa draft genome.</title>
        <authorList>
            <person name="Kono N."/>
            <person name="Arakawa K."/>
        </authorList>
    </citation>
    <scope>NUCLEOTIDE SEQUENCE [LARGE SCALE GENOMIC DNA]</scope>
</reference>
<dbReference type="Proteomes" id="UP001054945">
    <property type="component" value="Unassembled WGS sequence"/>
</dbReference>
<accession>A0AAV4QES6</accession>
<comment type="caution">
    <text evidence="1">The sequence shown here is derived from an EMBL/GenBank/DDBJ whole genome shotgun (WGS) entry which is preliminary data.</text>
</comment>
<name>A0AAV4QES6_CAEEX</name>
<protein>
    <submittedName>
        <fullName evidence="1">Uncharacterized protein</fullName>
    </submittedName>
</protein>
<organism evidence="1 2">
    <name type="scientific">Caerostris extrusa</name>
    <name type="common">Bark spider</name>
    <name type="synonym">Caerostris bankana</name>
    <dbReference type="NCBI Taxonomy" id="172846"/>
    <lineage>
        <taxon>Eukaryota</taxon>
        <taxon>Metazoa</taxon>
        <taxon>Ecdysozoa</taxon>
        <taxon>Arthropoda</taxon>
        <taxon>Chelicerata</taxon>
        <taxon>Arachnida</taxon>
        <taxon>Araneae</taxon>
        <taxon>Araneomorphae</taxon>
        <taxon>Entelegynae</taxon>
        <taxon>Araneoidea</taxon>
        <taxon>Araneidae</taxon>
        <taxon>Caerostris</taxon>
    </lineage>
</organism>
<dbReference type="EMBL" id="BPLR01006160">
    <property type="protein sequence ID" value="GIY07822.1"/>
    <property type="molecule type" value="Genomic_DNA"/>
</dbReference>